<protein>
    <submittedName>
        <fullName evidence="3">THO complex subunit 1</fullName>
    </submittedName>
</protein>
<dbReference type="GO" id="GO:0000445">
    <property type="term" value="C:THO complex part of transcription export complex"/>
    <property type="evidence" value="ECO:0007669"/>
    <property type="project" value="TreeGrafter"/>
</dbReference>
<dbReference type="Proteomes" id="UP001152320">
    <property type="component" value="Chromosome 11"/>
</dbReference>
<dbReference type="SUPFAM" id="SSF47986">
    <property type="entry name" value="DEATH domain"/>
    <property type="match status" value="1"/>
</dbReference>
<dbReference type="Gene3D" id="1.10.533.10">
    <property type="entry name" value="Death Domain, Fas"/>
    <property type="match status" value="1"/>
</dbReference>
<comment type="caution">
    <text evidence="3">The sequence shown here is derived from an EMBL/GenBank/DDBJ whole genome shotgun (WGS) entry which is preliminary data.</text>
</comment>
<dbReference type="PROSITE" id="PS50017">
    <property type="entry name" value="DEATH_DOMAIN"/>
    <property type="match status" value="1"/>
</dbReference>
<dbReference type="PANTHER" id="PTHR13265:SF0">
    <property type="entry name" value="HPR1"/>
    <property type="match status" value="1"/>
</dbReference>
<dbReference type="GO" id="GO:0006406">
    <property type="term" value="P:mRNA export from nucleus"/>
    <property type="evidence" value="ECO:0007669"/>
    <property type="project" value="TreeGrafter"/>
</dbReference>
<dbReference type="OrthoDB" id="10257415at2759"/>
<dbReference type="Pfam" id="PF11957">
    <property type="entry name" value="efThoc1"/>
    <property type="match status" value="1"/>
</dbReference>
<dbReference type="InterPro" id="IPR021861">
    <property type="entry name" value="THO_THOC1"/>
</dbReference>
<name>A0A9Q1H4V1_HOLLE</name>
<evidence type="ECO:0000259" key="2">
    <source>
        <dbReference type="PROSITE" id="PS50017"/>
    </source>
</evidence>
<dbReference type="PANTHER" id="PTHR13265">
    <property type="entry name" value="THO COMPLEX SUBUNIT 1"/>
    <property type="match status" value="1"/>
</dbReference>
<dbReference type="InterPro" id="IPR011029">
    <property type="entry name" value="DEATH-like_dom_sf"/>
</dbReference>
<sequence>MIHFIPQDLLQQTQNEDVSAIQSYISSLTGGDVEKKLALDQAFRDHLQTLITQLPPKQFSTMTTTPQITQPCRNLELSEMAEAPHSDLTSVVTLSITAAQNNLCSPSLPFLLLTDTFDSVTIDVCNKVFKFVEEKVSVWNSPQFYVSGKNFLLRMSNDLLRRLSKSHDTVFCGRIQLFLAKFFPLDEKSGLNLMSNFNKENLTVYNKENLEGPIQMEEKDDSMEYEEGEMREGSSSSYVDYQLYRKFWSLQDYFRDPLQCYNKEKWKQFMKNSNSVMAAFKSMKLEPDSTSSKGKDSSKTGDQDESSVFFAKYLTRHFVFFSLISQLFDLQLSDSSFRRFVLVQFLILFQYLGQQVKFKAATLVLTEEMQLYMKATTEKIYELLKEIPPDGEKFAADIKHVLDREEHWNNWKNEGCPSFVKEKPKEDQEPKRRPRKRTLGEELELNAGSSKKIDMGSPELTRLWNQCPDNLEACRSEKRMFLPALEEFFEEAIEQADPDAMIEDEYKIVNNSNYAWQALRLLARRSPHFFQTAAIAAQPSIKTIPAYLELMATKLAKEMPQFNHVEEIKTEAMDNDELLKAGEEEKEDKKVSAEDLELVAMKLGINWKTLAVELGFTEEEISTIQTDLAEVKEQSRHVLKSWEIKHGDEASKEVLLKALTESGLNDIVESVFQKKKQEEKNEGEK</sequence>
<feature type="domain" description="Death" evidence="2">
    <location>
        <begin position="592"/>
        <end position="675"/>
    </location>
</feature>
<gene>
    <name evidence="3" type="ORF">HOLleu_23552</name>
</gene>
<evidence type="ECO:0000256" key="1">
    <source>
        <dbReference type="SAM" id="MobiDB-lite"/>
    </source>
</evidence>
<dbReference type="Pfam" id="PF00531">
    <property type="entry name" value="Death"/>
    <property type="match status" value="1"/>
</dbReference>
<evidence type="ECO:0000313" key="4">
    <source>
        <dbReference type="Proteomes" id="UP001152320"/>
    </source>
</evidence>
<dbReference type="CDD" id="cd01670">
    <property type="entry name" value="Death"/>
    <property type="match status" value="1"/>
</dbReference>
<dbReference type="InterPro" id="IPR000488">
    <property type="entry name" value="Death_dom"/>
</dbReference>
<organism evidence="3 4">
    <name type="scientific">Holothuria leucospilota</name>
    <name type="common">Black long sea cucumber</name>
    <name type="synonym">Mertensiothuria leucospilota</name>
    <dbReference type="NCBI Taxonomy" id="206669"/>
    <lineage>
        <taxon>Eukaryota</taxon>
        <taxon>Metazoa</taxon>
        <taxon>Echinodermata</taxon>
        <taxon>Eleutherozoa</taxon>
        <taxon>Echinozoa</taxon>
        <taxon>Holothuroidea</taxon>
        <taxon>Aspidochirotacea</taxon>
        <taxon>Aspidochirotida</taxon>
        <taxon>Holothuriidae</taxon>
        <taxon>Holothuria</taxon>
    </lineage>
</organism>
<accession>A0A9Q1H4V1</accession>
<reference evidence="3" key="1">
    <citation type="submission" date="2021-10" db="EMBL/GenBank/DDBJ databases">
        <title>Tropical sea cucumber genome reveals ecological adaptation and Cuvierian tubules defense mechanism.</title>
        <authorList>
            <person name="Chen T."/>
        </authorList>
    </citation>
    <scope>NUCLEOTIDE SEQUENCE</scope>
    <source>
        <strain evidence="3">Nanhai2018</strain>
        <tissue evidence="3">Muscle</tissue>
    </source>
</reference>
<keyword evidence="4" id="KW-1185">Reference proteome</keyword>
<dbReference type="EMBL" id="JAIZAY010000011">
    <property type="protein sequence ID" value="KAJ8033344.1"/>
    <property type="molecule type" value="Genomic_DNA"/>
</dbReference>
<dbReference type="SMART" id="SM00005">
    <property type="entry name" value="DEATH"/>
    <property type="match status" value="1"/>
</dbReference>
<dbReference type="GO" id="GO:0007165">
    <property type="term" value="P:signal transduction"/>
    <property type="evidence" value="ECO:0007669"/>
    <property type="project" value="InterPro"/>
</dbReference>
<proteinExistence type="predicted"/>
<dbReference type="AlphaFoldDB" id="A0A9Q1H4V1"/>
<evidence type="ECO:0000313" key="3">
    <source>
        <dbReference type="EMBL" id="KAJ8033344.1"/>
    </source>
</evidence>
<feature type="region of interest" description="Disordered" evidence="1">
    <location>
        <begin position="419"/>
        <end position="443"/>
    </location>
</feature>
<feature type="compositionally biased region" description="Basic and acidic residues" evidence="1">
    <location>
        <begin position="420"/>
        <end position="431"/>
    </location>
</feature>